<gene>
    <name evidence="3" type="ORF">IAB46_00450</name>
</gene>
<name>A0A9D1JPV2_9FIRM</name>
<evidence type="ECO:0000256" key="2">
    <source>
        <dbReference type="SAM" id="Phobius"/>
    </source>
</evidence>
<proteinExistence type="predicted"/>
<keyword evidence="2" id="KW-0812">Transmembrane</keyword>
<comment type="caution">
    <text evidence="3">The sequence shown here is derived from an EMBL/GenBank/DDBJ whole genome shotgun (WGS) entry which is preliminary data.</text>
</comment>
<protein>
    <submittedName>
        <fullName evidence="3">ABC transporter permease</fullName>
    </submittedName>
</protein>
<reference evidence="3" key="1">
    <citation type="submission" date="2020-10" db="EMBL/GenBank/DDBJ databases">
        <authorList>
            <person name="Gilroy R."/>
        </authorList>
    </citation>
    <scope>NUCLEOTIDE SEQUENCE</scope>
    <source>
        <strain evidence="3">CHK178-757</strain>
    </source>
</reference>
<feature type="region of interest" description="Disordered" evidence="1">
    <location>
        <begin position="1"/>
        <end position="28"/>
    </location>
</feature>
<feature type="transmembrane region" description="Helical" evidence="2">
    <location>
        <begin position="156"/>
        <end position="175"/>
    </location>
</feature>
<sequence>MAARKSVFSKRSVPKETAPATGQEPFSKSRFSKEASSLSFAGLVGIEFMKIRRSKIFLILLAPVVLMWVPGILNSGTYFKPQDMSITPENNFFIQGFMGMVWFMIPATLVIITVLLTQTERFGRGILKMLALPVSPIQLCLAKFTVLLALSLIQMLMILAGYFISAAIVSGIHNYNMILDPIFVLKWGIEIFISAIPMAAVFWLIAVLIKTPIFAVGVGLASIVPAVLILNTRIWFVYPMCYPFYLLMVEYGKAVSGMFATSVQWLPWIPVAMAITAAALAITCVRFAPSQTDL</sequence>
<feature type="transmembrane region" description="Helical" evidence="2">
    <location>
        <begin position="56"/>
        <end position="73"/>
    </location>
</feature>
<evidence type="ECO:0000256" key="1">
    <source>
        <dbReference type="SAM" id="MobiDB-lite"/>
    </source>
</evidence>
<evidence type="ECO:0000313" key="4">
    <source>
        <dbReference type="Proteomes" id="UP000823927"/>
    </source>
</evidence>
<dbReference type="Proteomes" id="UP000823927">
    <property type="component" value="Unassembled WGS sequence"/>
</dbReference>
<feature type="transmembrane region" description="Helical" evidence="2">
    <location>
        <begin position="93"/>
        <end position="117"/>
    </location>
</feature>
<feature type="transmembrane region" description="Helical" evidence="2">
    <location>
        <begin position="187"/>
        <end position="206"/>
    </location>
</feature>
<feature type="transmembrane region" description="Helical" evidence="2">
    <location>
        <begin position="268"/>
        <end position="288"/>
    </location>
</feature>
<dbReference type="EMBL" id="DVIT01000002">
    <property type="protein sequence ID" value="HIS46034.1"/>
    <property type="molecule type" value="Genomic_DNA"/>
</dbReference>
<dbReference type="AlphaFoldDB" id="A0A9D1JPV2"/>
<dbReference type="CDD" id="cd21809">
    <property type="entry name" value="ABC-2_lan_permease-like"/>
    <property type="match status" value="1"/>
</dbReference>
<reference evidence="3" key="2">
    <citation type="journal article" date="2021" name="PeerJ">
        <title>Extensive microbial diversity within the chicken gut microbiome revealed by metagenomics and culture.</title>
        <authorList>
            <person name="Gilroy R."/>
            <person name="Ravi A."/>
            <person name="Getino M."/>
            <person name="Pursley I."/>
            <person name="Horton D.L."/>
            <person name="Alikhan N.F."/>
            <person name="Baker D."/>
            <person name="Gharbi K."/>
            <person name="Hall N."/>
            <person name="Watson M."/>
            <person name="Adriaenssens E.M."/>
            <person name="Foster-Nyarko E."/>
            <person name="Jarju S."/>
            <person name="Secka A."/>
            <person name="Antonio M."/>
            <person name="Oren A."/>
            <person name="Chaudhuri R.R."/>
            <person name="La Ragione R."/>
            <person name="Hildebrand F."/>
            <person name="Pallen M.J."/>
        </authorList>
    </citation>
    <scope>NUCLEOTIDE SEQUENCE</scope>
    <source>
        <strain evidence="3">CHK178-757</strain>
    </source>
</reference>
<dbReference type="Pfam" id="PF12730">
    <property type="entry name" value="ABC2_membrane_4"/>
    <property type="match status" value="1"/>
</dbReference>
<accession>A0A9D1JPV2</accession>
<evidence type="ECO:0000313" key="3">
    <source>
        <dbReference type="EMBL" id="HIS46034.1"/>
    </source>
</evidence>
<keyword evidence="2" id="KW-0472">Membrane</keyword>
<keyword evidence="2" id="KW-1133">Transmembrane helix</keyword>
<feature type="transmembrane region" description="Helical" evidence="2">
    <location>
        <begin position="212"/>
        <end position="230"/>
    </location>
</feature>
<organism evidence="3 4">
    <name type="scientific">Candidatus Scybalocola faecigallinarum</name>
    <dbReference type="NCBI Taxonomy" id="2840941"/>
    <lineage>
        <taxon>Bacteria</taxon>
        <taxon>Bacillati</taxon>
        <taxon>Bacillota</taxon>
        <taxon>Clostridia</taxon>
        <taxon>Lachnospirales</taxon>
        <taxon>Lachnospiraceae</taxon>
        <taxon>Lachnospiraceae incertae sedis</taxon>
        <taxon>Candidatus Scybalocola (ex Gilroy et al. 2021)</taxon>
    </lineage>
</organism>